<dbReference type="InterPro" id="IPR007387">
    <property type="entry name" value="TRAP_DctQ"/>
</dbReference>
<feature type="transmembrane region" description="Helical" evidence="9">
    <location>
        <begin position="59"/>
        <end position="81"/>
    </location>
</feature>
<evidence type="ECO:0000313" key="12">
    <source>
        <dbReference type="Proteomes" id="UP000273516"/>
    </source>
</evidence>
<comment type="function">
    <text evidence="9">Part of the tripartite ATP-independent periplasmic (TRAP) transport system.</text>
</comment>
<proteinExistence type="inferred from homology"/>
<evidence type="ECO:0000259" key="10">
    <source>
        <dbReference type="Pfam" id="PF04290"/>
    </source>
</evidence>
<keyword evidence="4 9" id="KW-0997">Cell inner membrane</keyword>
<dbReference type="PANTHER" id="PTHR35011">
    <property type="entry name" value="2,3-DIKETO-L-GULONATE TRAP TRANSPORTER SMALL PERMEASE PROTEIN YIAM"/>
    <property type="match status" value="1"/>
</dbReference>
<evidence type="ECO:0000313" key="11">
    <source>
        <dbReference type="EMBL" id="RMC31637.1"/>
    </source>
</evidence>
<dbReference type="GO" id="GO:0022857">
    <property type="term" value="F:transmembrane transporter activity"/>
    <property type="evidence" value="ECO:0007669"/>
    <property type="project" value="UniProtKB-UniRule"/>
</dbReference>
<dbReference type="EMBL" id="QOKZ01000011">
    <property type="protein sequence ID" value="RMC31637.1"/>
    <property type="molecule type" value="Genomic_DNA"/>
</dbReference>
<evidence type="ECO:0000256" key="8">
    <source>
        <dbReference type="ARBA" id="ARBA00038436"/>
    </source>
</evidence>
<evidence type="ECO:0000256" key="5">
    <source>
        <dbReference type="ARBA" id="ARBA00022692"/>
    </source>
</evidence>
<dbReference type="Pfam" id="PF04290">
    <property type="entry name" value="DctQ"/>
    <property type="match status" value="1"/>
</dbReference>
<evidence type="ECO:0000256" key="3">
    <source>
        <dbReference type="ARBA" id="ARBA00022475"/>
    </source>
</evidence>
<keyword evidence="6 9" id="KW-1133">Transmembrane helix</keyword>
<sequence>MHHLAVTFIELVTLVNRWLFKGAGFVILLIVPAMLYAVISRYGFNRPSEWGLELATLLFGPYFLLGGPYLLHIGGHVNLDLLRRASSPRANRIFDLVNYPVIAVFALILLYYSWPFAMQSFQLGETSYTSWNPVIWPVKFVIPLALILLFLQALAEWLRLLTGDEARPPRQEDAGEIL</sequence>
<evidence type="ECO:0000256" key="1">
    <source>
        <dbReference type="ARBA" id="ARBA00004429"/>
    </source>
</evidence>
<keyword evidence="5 9" id="KW-0812">Transmembrane</keyword>
<dbReference type="Proteomes" id="UP000273516">
    <property type="component" value="Unassembled WGS sequence"/>
</dbReference>
<evidence type="ECO:0000256" key="9">
    <source>
        <dbReference type="RuleBase" id="RU369079"/>
    </source>
</evidence>
<protein>
    <recommendedName>
        <fullName evidence="9">TRAP transporter small permease protein</fullName>
    </recommendedName>
</protein>
<dbReference type="PANTHER" id="PTHR35011:SF4">
    <property type="entry name" value="SLL1102 PROTEIN"/>
    <property type="match status" value="1"/>
</dbReference>
<dbReference type="OrthoDB" id="4250245at2"/>
<keyword evidence="7 9" id="KW-0472">Membrane</keyword>
<keyword evidence="3" id="KW-1003">Cell membrane</keyword>
<dbReference type="AlphaFoldDB" id="A0A3M0MK20"/>
<dbReference type="GO" id="GO:0005886">
    <property type="term" value="C:plasma membrane"/>
    <property type="evidence" value="ECO:0007669"/>
    <property type="project" value="UniProtKB-SubCell"/>
</dbReference>
<gene>
    <name evidence="11" type="ORF">C9E81_20325</name>
</gene>
<evidence type="ECO:0000256" key="2">
    <source>
        <dbReference type="ARBA" id="ARBA00022448"/>
    </source>
</evidence>
<evidence type="ECO:0000256" key="4">
    <source>
        <dbReference type="ARBA" id="ARBA00022519"/>
    </source>
</evidence>
<evidence type="ECO:0000256" key="6">
    <source>
        <dbReference type="ARBA" id="ARBA00022989"/>
    </source>
</evidence>
<comment type="similarity">
    <text evidence="8 9">Belongs to the TRAP transporter small permease family.</text>
</comment>
<keyword evidence="12" id="KW-1185">Reference proteome</keyword>
<feature type="transmembrane region" description="Helical" evidence="9">
    <location>
        <begin position="18"/>
        <end position="39"/>
    </location>
</feature>
<comment type="subcellular location">
    <subcellularLocation>
        <location evidence="1 9">Cell inner membrane</location>
        <topology evidence="1 9">Multi-pass membrane protein</topology>
    </subcellularLocation>
</comment>
<comment type="subunit">
    <text evidence="9">The complex comprises the extracytoplasmic solute receptor protein and the two transmembrane proteins.</text>
</comment>
<reference evidence="11 12" key="1">
    <citation type="submission" date="2018-07" db="EMBL/GenBank/DDBJ databases">
        <authorList>
            <person name="Zhang Y."/>
            <person name="Wang L."/>
            <person name="Ma S."/>
        </authorList>
    </citation>
    <scope>NUCLEOTIDE SEQUENCE [LARGE SCALE GENOMIC DNA]</scope>
    <source>
        <strain evidence="11 12">4-2</strain>
    </source>
</reference>
<dbReference type="RefSeq" id="WP_122114179.1">
    <property type="nucleotide sequence ID" value="NZ_QOKZ01000011.1"/>
</dbReference>
<evidence type="ECO:0000256" key="7">
    <source>
        <dbReference type="ARBA" id="ARBA00023136"/>
    </source>
</evidence>
<keyword evidence="2 9" id="KW-0813">Transport</keyword>
<accession>A0A3M0MK20</accession>
<feature type="domain" description="Tripartite ATP-independent periplasmic transporters DctQ component" evidence="10">
    <location>
        <begin position="33"/>
        <end position="162"/>
    </location>
</feature>
<organism evidence="11 12">
    <name type="scientific">Paracoccus alkanivorans</name>
    <dbReference type="NCBI Taxonomy" id="2116655"/>
    <lineage>
        <taxon>Bacteria</taxon>
        <taxon>Pseudomonadati</taxon>
        <taxon>Pseudomonadota</taxon>
        <taxon>Alphaproteobacteria</taxon>
        <taxon>Rhodobacterales</taxon>
        <taxon>Paracoccaceae</taxon>
        <taxon>Paracoccus</taxon>
    </lineage>
</organism>
<dbReference type="InterPro" id="IPR055348">
    <property type="entry name" value="DctQ"/>
</dbReference>
<name>A0A3M0MK20_9RHOB</name>
<feature type="transmembrane region" description="Helical" evidence="9">
    <location>
        <begin position="134"/>
        <end position="151"/>
    </location>
</feature>
<comment type="caution">
    <text evidence="11">The sequence shown here is derived from an EMBL/GenBank/DDBJ whole genome shotgun (WGS) entry which is preliminary data.</text>
</comment>
<feature type="transmembrane region" description="Helical" evidence="9">
    <location>
        <begin position="93"/>
        <end position="114"/>
    </location>
</feature>